<dbReference type="EMBL" id="CP001854">
    <property type="protein sequence ID" value="ADB50075.1"/>
    <property type="molecule type" value="Genomic_DNA"/>
</dbReference>
<gene>
    <name evidence="8" type="ordered locus">Cwoe_1648</name>
</gene>
<accession>D3F0Z9</accession>
<dbReference type="InterPro" id="IPR052027">
    <property type="entry name" value="PspC"/>
</dbReference>
<dbReference type="eggNOG" id="COG1983">
    <property type="taxonomic scope" value="Bacteria"/>
</dbReference>
<evidence type="ECO:0000256" key="6">
    <source>
        <dbReference type="SAM" id="Phobius"/>
    </source>
</evidence>
<name>D3F0Z9_CONWI</name>
<dbReference type="PANTHER" id="PTHR33885">
    <property type="entry name" value="PHAGE SHOCK PROTEIN C"/>
    <property type="match status" value="1"/>
</dbReference>
<dbReference type="OrthoDB" id="7359894at2"/>
<evidence type="ECO:0000256" key="1">
    <source>
        <dbReference type="ARBA" id="ARBA00004162"/>
    </source>
</evidence>
<protein>
    <submittedName>
        <fullName evidence="8">Phage shock protein C, PspC</fullName>
    </submittedName>
</protein>
<keyword evidence="4 6" id="KW-1133">Transmembrane helix</keyword>
<sequence>MIENRPRRRLERSRDDKVIAGVCGGLARYFDVDPVLVRIVVVATMVFGGFGAVAYLAAWVLVPEQGATRPLLGAAGQRESVYVAAVVLVVLAAVVAGFSAWGVFGFFGDGWPLVLVLAGGAVMWFVIERERPARADAGARAGAAPGTEIVVAGDPGAEGAEGGDGVVGEPDADDPLAEPARGSWAVTALATGGVLLLVGAAGALDAYDVVDLGWGGVVAVAIVLTGVALVASAFFGGARGLIPVGILLAVTLGTAAAAGVSLNGGVGQRDYLVTDGDDLRGRYEIGIGSLRLDLRGIELARGTTRIDADVDIGMLEIVADDGRMVSGGSSWDGGGEGASGLDVDRTIVVGSGDRRLEIDAHTGIGVVVVRDRPSGDNWSLTGSVVQPPRPQAGGELCAAPRLALVRPACEGGDDDA</sequence>
<feature type="transmembrane region" description="Helical" evidence="6">
    <location>
        <begin position="213"/>
        <end position="234"/>
    </location>
</feature>
<reference evidence="8 9" key="1">
    <citation type="journal article" date="2010" name="Stand. Genomic Sci.">
        <title>Complete genome sequence of Conexibacter woesei type strain (ID131577).</title>
        <authorList>
            <person name="Pukall R."/>
            <person name="Lapidus A."/>
            <person name="Glavina Del Rio T."/>
            <person name="Copeland A."/>
            <person name="Tice H."/>
            <person name="Cheng J.-F."/>
            <person name="Lucas S."/>
            <person name="Chen F."/>
            <person name="Nolan M."/>
            <person name="Bruce D."/>
            <person name="Goodwin L."/>
            <person name="Pitluck S."/>
            <person name="Mavromatis K."/>
            <person name="Ivanova N."/>
            <person name="Ovchinnikova G."/>
            <person name="Pati A."/>
            <person name="Chen A."/>
            <person name="Palaniappan K."/>
            <person name="Land M."/>
            <person name="Hauser L."/>
            <person name="Chang Y.-J."/>
            <person name="Jeffries C.D."/>
            <person name="Chain P."/>
            <person name="Meincke L."/>
            <person name="Sims D."/>
            <person name="Brettin T."/>
            <person name="Detter J.C."/>
            <person name="Rohde M."/>
            <person name="Goeker M."/>
            <person name="Bristow J."/>
            <person name="Eisen J.A."/>
            <person name="Markowitz V."/>
            <person name="Kyrpides N.C."/>
            <person name="Klenk H.-P."/>
            <person name="Hugenholtz P."/>
        </authorList>
    </citation>
    <scope>NUCLEOTIDE SEQUENCE [LARGE SCALE GENOMIC DNA]</scope>
    <source>
        <strain evidence="9">DSM 14684 / CIP 108061 / JCM 11494 / NBRC 100937 / ID131577</strain>
    </source>
</reference>
<dbReference type="RefSeq" id="WP_012933126.1">
    <property type="nucleotide sequence ID" value="NC_013739.1"/>
</dbReference>
<dbReference type="GO" id="GO:0005886">
    <property type="term" value="C:plasma membrane"/>
    <property type="evidence" value="ECO:0007669"/>
    <property type="project" value="UniProtKB-SubCell"/>
</dbReference>
<keyword evidence="5 6" id="KW-0472">Membrane</keyword>
<organism evidence="8 9">
    <name type="scientific">Conexibacter woesei (strain DSM 14684 / CCUG 47730 / CIP 108061 / JCM 11494 / NBRC 100937 / ID131577)</name>
    <dbReference type="NCBI Taxonomy" id="469383"/>
    <lineage>
        <taxon>Bacteria</taxon>
        <taxon>Bacillati</taxon>
        <taxon>Actinomycetota</taxon>
        <taxon>Thermoleophilia</taxon>
        <taxon>Solirubrobacterales</taxon>
        <taxon>Conexibacteraceae</taxon>
        <taxon>Conexibacter</taxon>
    </lineage>
</organism>
<feature type="transmembrane region" description="Helical" evidence="6">
    <location>
        <begin position="81"/>
        <end position="104"/>
    </location>
</feature>
<feature type="transmembrane region" description="Helical" evidence="6">
    <location>
        <begin position="35"/>
        <end position="61"/>
    </location>
</feature>
<proteinExistence type="predicted"/>
<dbReference type="KEGG" id="cwo:Cwoe_1648"/>
<feature type="transmembrane region" description="Helical" evidence="6">
    <location>
        <begin position="184"/>
        <end position="207"/>
    </location>
</feature>
<dbReference type="PANTHER" id="PTHR33885:SF3">
    <property type="entry name" value="PHAGE SHOCK PROTEIN C"/>
    <property type="match status" value="1"/>
</dbReference>
<dbReference type="InterPro" id="IPR007168">
    <property type="entry name" value="Phageshock_PspC_N"/>
</dbReference>
<dbReference type="Proteomes" id="UP000008229">
    <property type="component" value="Chromosome"/>
</dbReference>
<dbReference type="AlphaFoldDB" id="D3F0Z9"/>
<dbReference type="STRING" id="469383.Cwoe_1648"/>
<dbReference type="HOGENOM" id="CLU_030489_1_0_11"/>
<comment type="subcellular location">
    <subcellularLocation>
        <location evidence="1">Cell membrane</location>
        <topology evidence="1">Single-pass membrane protein</topology>
    </subcellularLocation>
</comment>
<dbReference type="Pfam" id="PF04024">
    <property type="entry name" value="PspC"/>
    <property type="match status" value="1"/>
</dbReference>
<evidence type="ECO:0000259" key="7">
    <source>
        <dbReference type="Pfam" id="PF04024"/>
    </source>
</evidence>
<feature type="domain" description="Phage shock protein PspC N-terminal" evidence="7">
    <location>
        <begin position="8"/>
        <end position="64"/>
    </location>
</feature>
<evidence type="ECO:0000256" key="2">
    <source>
        <dbReference type="ARBA" id="ARBA00022475"/>
    </source>
</evidence>
<keyword evidence="9" id="KW-1185">Reference proteome</keyword>
<keyword evidence="3 6" id="KW-0812">Transmembrane</keyword>
<evidence type="ECO:0000256" key="5">
    <source>
        <dbReference type="ARBA" id="ARBA00023136"/>
    </source>
</evidence>
<evidence type="ECO:0000256" key="3">
    <source>
        <dbReference type="ARBA" id="ARBA00022692"/>
    </source>
</evidence>
<keyword evidence="2" id="KW-1003">Cell membrane</keyword>
<evidence type="ECO:0000313" key="9">
    <source>
        <dbReference type="Proteomes" id="UP000008229"/>
    </source>
</evidence>
<evidence type="ECO:0000256" key="4">
    <source>
        <dbReference type="ARBA" id="ARBA00022989"/>
    </source>
</evidence>
<feature type="transmembrane region" description="Helical" evidence="6">
    <location>
        <begin position="110"/>
        <end position="127"/>
    </location>
</feature>
<reference evidence="9" key="2">
    <citation type="submission" date="2010-01" db="EMBL/GenBank/DDBJ databases">
        <title>The complete genome of Conexibacter woesei DSM 14684.</title>
        <authorList>
            <consortium name="US DOE Joint Genome Institute (JGI-PGF)"/>
            <person name="Lucas S."/>
            <person name="Copeland A."/>
            <person name="Lapidus A."/>
            <person name="Glavina del Rio T."/>
            <person name="Dalin E."/>
            <person name="Tice H."/>
            <person name="Bruce D."/>
            <person name="Goodwin L."/>
            <person name="Pitluck S."/>
            <person name="Kyrpides N."/>
            <person name="Mavromatis K."/>
            <person name="Ivanova N."/>
            <person name="Mikhailova N."/>
            <person name="Chertkov O."/>
            <person name="Brettin T."/>
            <person name="Detter J.C."/>
            <person name="Han C."/>
            <person name="Larimer F."/>
            <person name="Land M."/>
            <person name="Hauser L."/>
            <person name="Markowitz V."/>
            <person name="Cheng J.-F."/>
            <person name="Hugenholtz P."/>
            <person name="Woyke T."/>
            <person name="Wu D."/>
            <person name="Pukall R."/>
            <person name="Steenblock K."/>
            <person name="Schneider S."/>
            <person name="Klenk H.-P."/>
            <person name="Eisen J.A."/>
        </authorList>
    </citation>
    <scope>NUCLEOTIDE SEQUENCE [LARGE SCALE GENOMIC DNA]</scope>
    <source>
        <strain evidence="9">DSM 14684 / CIP 108061 / JCM 11494 / NBRC 100937 / ID131577</strain>
    </source>
</reference>
<feature type="transmembrane region" description="Helical" evidence="6">
    <location>
        <begin position="241"/>
        <end position="262"/>
    </location>
</feature>
<evidence type="ECO:0000313" key="8">
    <source>
        <dbReference type="EMBL" id="ADB50075.1"/>
    </source>
</evidence>